<keyword evidence="2" id="KW-1185">Reference proteome</keyword>
<protein>
    <submittedName>
        <fullName evidence="1">Uncharacterized protein</fullName>
    </submittedName>
</protein>
<dbReference type="Proteomes" id="UP000593561">
    <property type="component" value="Unassembled WGS sequence"/>
</dbReference>
<evidence type="ECO:0000313" key="2">
    <source>
        <dbReference type="Proteomes" id="UP000593561"/>
    </source>
</evidence>
<evidence type="ECO:0000313" key="1">
    <source>
        <dbReference type="EMBL" id="MBA0630194.1"/>
    </source>
</evidence>
<dbReference type="AlphaFoldDB" id="A0A7J8SVR5"/>
<accession>A0A7J8SVR5</accession>
<organism evidence="1 2">
    <name type="scientific">Gossypium davidsonii</name>
    <name type="common">Davidson's cotton</name>
    <name type="synonym">Gossypium klotzschianum subsp. davidsonii</name>
    <dbReference type="NCBI Taxonomy" id="34287"/>
    <lineage>
        <taxon>Eukaryota</taxon>
        <taxon>Viridiplantae</taxon>
        <taxon>Streptophyta</taxon>
        <taxon>Embryophyta</taxon>
        <taxon>Tracheophyta</taxon>
        <taxon>Spermatophyta</taxon>
        <taxon>Magnoliopsida</taxon>
        <taxon>eudicotyledons</taxon>
        <taxon>Gunneridae</taxon>
        <taxon>Pentapetalae</taxon>
        <taxon>rosids</taxon>
        <taxon>malvids</taxon>
        <taxon>Malvales</taxon>
        <taxon>Malvaceae</taxon>
        <taxon>Malvoideae</taxon>
        <taxon>Gossypium</taxon>
    </lineage>
</organism>
<reference evidence="1 2" key="1">
    <citation type="journal article" date="2019" name="Genome Biol. Evol.">
        <title>Insights into the evolution of the New World diploid cottons (Gossypium, subgenus Houzingenia) based on genome sequencing.</title>
        <authorList>
            <person name="Grover C.E."/>
            <person name="Arick M.A. 2nd"/>
            <person name="Thrash A."/>
            <person name="Conover J.L."/>
            <person name="Sanders W.S."/>
            <person name="Peterson D.G."/>
            <person name="Frelichowski J.E."/>
            <person name="Scheffler J.A."/>
            <person name="Scheffler B.E."/>
            <person name="Wendel J.F."/>
        </authorList>
    </citation>
    <scope>NUCLEOTIDE SEQUENCE [LARGE SCALE GENOMIC DNA]</scope>
    <source>
        <strain evidence="1">27</strain>
        <tissue evidence="1">Leaf</tissue>
    </source>
</reference>
<sequence length="88" mass="9917">MELNGAKLALSVTIESMGDELVIEDRRVNFNSDKVDGYGKNLDNHDVREGVGHGGIEMRKLRYWIRDGHGLQHQHEHGALQTQFSAAF</sequence>
<gene>
    <name evidence="1" type="ORF">Godav_002317</name>
</gene>
<comment type="caution">
    <text evidence="1">The sequence shown here is derived from an EMBL/GenBank/DDBJ whole genome shotgun (WGS) entry which is preliminary data.</text>
</comment>
<proteinExistence type="predicted"/>
<dbReference type="EMBL" id="JABFAC010000012">
    <property type="protein sequence ID" value="MBA0630194.1"/>
    <property type="molecule type" value="Genomic_DNA"/>
</dbReference>
<name>A0A7J8SVR5_GOSDV</name>